<protein>
    <submittedName>
        <fullName evidence="3">Uncharacterized protein</fullName>
    </submittedName>
</protein>
<gene>
    <name evidence="3" type="ORF">QWZ14_29405</name>
</gene>
<keyword evidence="4" id="KW-1185">Reference proteome</keyword>
<comment type="caution">
    <text evidence="3">The sequence shown here is derived from an EMBL/GenBank/DDBJ whole genome shotgun (WGS) entry which is preliminary data.</text>
</comment>
<keyword evidence="2" id="KW-1133">Transmembrane helix</keyword>
<feature type="compositionally biased region" description="Pro residues" evidence="1">
    <location>
        <begin position="223"/>
        <end position="252"/>
    </location>
</feature>
<feature type="transmembrane region" description="Helical" evidence="2">
    <location>
        <begin position="185"/>
        <end position="206"/>
    </location>
</feature>
<feature type="region of interest" description="Disordered" evidence="1">
    <location>
        <begin position="1"/>
        <end position="33"/>
    </location>
</feature>
<dbReference type="Proteomes" id="UP001529369">
    <property type="component" value="Unassembled WGS sequence"/>
</dbReference>
<evidence type="ECO:0000256" key="2">
    <source>
        <dbReference type="SAM" id="Phobius"/>
    </source>
</evidence>
<feature type="non-terminal residue" evidence="3">
    <location>
        <position position="252"/>
    </location>
</feature>
<evidence type="ECO:0000313" key="4">
    <source>
        <dbReference type="Proteomes" id="UP001529369"/>
    </source>
</evidence>
<evidence type="ECO:0000256" key="1">
    <source>
        <dbReference type="SAM" id="MobiDB-lite"/>
    </source>
</evidence>
<proteinExistence type="predicted"/>
<name>A0ABT8AGN3_9PROT</name>
<sequence length="252" mass="26398">MSQQPEASWRLATPLHLRQPVVSPPPPPPPEEDLPELVLPEGWIGLSDCMLQNADAPTIVVPLVMLHPEFGVALLGVPESQSAAAETALRMRLDAARFVAIFPGHLPVVTLSILPGDPLNFQRRLAAAFAALPPLDLAGGDGWISVVQRALMSRAPIRLARPGVEAANLPPRTARSRRPAAAWRGWVWPMAGLTTAAVLVGLLLGLNHQPAAEAPVLAGAEAPPEPTTCQPAPPPPVLAAPATPVPVPAPTP</sequence>
<dbReference type="EMBL" id="JAUFPN010000277">
    <property type="protein sequence ID" value="MDN3568514.1"/>
    <property type="molecule type" value="Genomic_DNA"/>
</dbReference>
<organism evidence="3 4">
    <name type="scientific">Paeniroseomonas aquatica</name>
    <dbReference type="NCBI Taxonomy" id="373043"/>
    <lineage>
        <taxon>Bacteria</taxon>
        <taxon>Pseudomonadati</taxon>
        <taxon>Pseudomonadota</taxon>
        <taxon>Alphaproteobacteria</taxon>
        <taxon>Acetobacterales</taxon>
        <taxon>Acetobacteraceae</taxon>
        <taxon>Paeniroseomonas</taxon>
    </lineage>
</organism>
<feature type="region of interest" description="Disordered" evidence="1">
    <location>
        <begin position="218"/>
        <end position="252"/>
    </location>
</feature>
<evidence type="ECO:0000313" key="3">
    <source>
        <dbReference type="EMBL" id="MDN3568514.1"/>
    </source>
</evidence>
<keyword evidence="2" id="KW-0812">Transmembrane</keyword>
<reference evidence="4" key="1">
    <citation type="journal article" date="2019" name="Int. J. Syst. Evol. Microbiol.">
        <title>The Global Catalogue of Microorganisms (GCM) 10K type strain sequencing project: providing services to taxonomists for standard genome sequencing and annotation.</title>
        <authorList>
            <consortium name="The Broad Institute Genomics Platform"/>
            <consortium name="The Broad Institute Genome Sequencing Center for Infectious Disease"/>
            <person name="Wu L."/>
            <person name="Ma J."/>
        </authorList>
    </citation>
    <scope>NUCLEOTIDE SEQUENCE [LARGE SCALE GENOMIC DNA]</scope>
    <source>
        <strain evidence="4">CECT 7131</strain>
    </source>
</reference>
<accession>A0ABT8AGN3</accession>
<keyword evidence="2" id="KW-0472">Membrane</keyword>